<evidence type="ECO:0000256" key="3">
    <source>
        <dbReference type="PIRNR" id="PIRNR036893"/>
    </source>
</evidence>
<dbReference type="Proteomes" id="UP000002320">
    <property type="component" value="Unassembled WGS sequence"/>
</dbReference>
<evidence type="ECO:0000259" key="5">
    <source>
        <dbReference type="Pfam" id="PF08212"/>
    </source>
</evidence>
<dbReference type="Gene3D" id="2.40.128.20">
    <property type="match status" value="1"/>
</dbReference>
<keyword evidence="4" id="KW-0472">Membrane</keyword>
<feature type="transmembrane region" description="Helical" evidence="4">
    <location>
        <begin position="192"/>
        <end position="212"/>
    </location>
</feature>
<dbReference type="InterPro" id="IPR000566">
    <property type="entry name" value="Lipocln_cytosolic_FA-bd_dom"/>
</dbReference>
<keyword evidence="4" id="KW-0812">Transmembrane</keyword>
<accession>B0XAX1</accession>
<evidence type="ECO:0000313" key="6">
    <source>
        <dbReference type="EMBL" id="EDS43910.1"/>
    </source>
</evidence>
<dbReference type="OrthoDB" id="565904at2759"/>
<dbReference type="OMA" id="EYAWIFS"/>
<dbReference type="InParanoid" id="B0XAX1"/>
<sequence>MQLTAVSILLVCLVLPGFRALDVAGPCRTLPVVQSFDVTQYMGMWYEIQRYPHRNQPNGDCVVVNYTLNQTTGEVAILNRMRVIADDATVEARGTAVTDPDYPGQGVLRVRFEETPPEVPASYYRILGVVYDRYAVVWSCRQNGANSVESAWVLSRAPTLEGVSVSNVKAIIDQHLDQESFTITKQGEQYCGGAAALTTSIVVFILSVFVMLQSNN</sequence>
<evidence type="ECO:0000256" key="2">
    <source>
        <dbReference type="ARBA" id="ARBA00023157"/>
    </source>
</evidence>
<dbReference type="KEGG" id="cqu:CpipJ_CPIJ015730"/>
<feature type="chain" id="PRO_5011409400" evidence="3">
    <location>
        <begin position="21"/>
        <end position="216"/>
    </location>
</feature>
<dbReference type="SUPFAM" id="SSF50814">
    <property type="entry name" value="Lipocalins"/>
    <property type="match status" value="1"/>
</dbReference>
<dbReference type="AlphaFoldDB" id="B0XAX1"/>
<name>B0XAX1_CULQU</name>
<dbReference type="PRINTS" id="PR01273">
    <property type="entry name" value="INVTBRTCOLOR"/>
</dbReference>
<feature type="domain" description="Lipocalin/cytosolic fatty-acid binding" evidence="5">
    <location>
        <begin position="36"/>
        <end position="173"/>
    </location>
</feature>
<evidence type="ECO:0000313" key="8">
    <source>
        <dbReference type="Proteomes" id="UP000002320"/>
    </source>
</evidence>
<keyword evidence="3" id="KW-0732">Signal</keyword>
<evidence type="ECO:0000313" key="7">
    <source>
        <dbReference type="EnsemblMetazoa" id="CPIJ015730-PA"/>
    </source>
</evidence>
<dbReference type="InterPro" id="IPR003057">
    <property type="entry name" value="Invtbrt_color"/>
</dbReference>
<dbReference type="VEuPathDB" id="VectorBase:CQUJHB017875"/>
<dbReference type="HOGENOM" id="CLU_068449_2_2_1"/>
<feature type="signal peptide" evidence="3">
    <location>
        <begin position="1"/>
        <end position="20"/>
    </location>
</feature>
<dbReference type="GO" id="GO:0006629">
    <property type="term" value="P:lipid metabolic process"/>
    <property type="evidence" value="ECO:0007669"/>
    <property type="project" value="TreeGrafter"/>
</dbReference>
<dbReference type="GO" id="GO:0000302">
    <property type="term" value="P:response to reactive oxygen species"/>
    <property type="evidence" value="ECO:0007669"/>
    <property type="project" value="TreeGrafter"/>
</dbReference>
<dbReference type="VEuPathDB" id="VectorBase:CPIJ015730"/>
<proteinExistence type="inferred from homology"/>
<evidence type="ECO:0000256" key="4">
    <source>
        <dbReference type="SAM" id="Phobius"/>
    </source>
</evidence>
<protein>
    <submittedName>
        <fullName evidence="6">Apolipoprotein D</fullName>
    </submittedName>
</protein>
<organism>
    <name type="scientific">Culex quinquefasciatus</name>
    <name type="common">Southern house mosquito</name>
    <name type="synonym">Culex pungens</name>
    <dbReference type="NCBI Taxonomy" id="7176"/>
    <lineage>
        <taxon>Eukaryota</taxon>
        <taxon>Metazoa</taxon>
        <taxon>Ecdysozoa</taxon>
        <taxon>Arthropoda</taxon>
        <taxon>Hexapoda</taxon>
        <taxon>Insecta</taxon>
        <taxon>Pterygota</taxon>
        <taxon>Neoptera</taxon>
        <taxon>Endopterygota</taxon>
        <taxon>Diptera</taxon>
        <taxon>Nematocera</taxon>
        <taxon>Culicoidea</taxon>
        <taxon>Culicidae</taxon>
        <taxon>Culicinae</taxon>
        <taxon>Culicini</taxon>
        <taxon>Culex</taxon>
        <taxon>Culex</taxon>
    </lineage>
</organism>
<reference evidence="7" key="2">
    <citation type="submission" date="2020-05" db="UniProtKB">
        <authorList>
            <consortium name="EnsemblMetazoa"/>
        </authorList>
    </citation>
    <scope>IDENTIFICATION</scope>
    <source>
        <strain evidence="7">JHB</strain>
    </source>
</reference>
<keyword evidence="4" id="KW-1133">Transmembrane helix</keyword>
<dbReference type="InterPro" id="IPR012674">
    <property type="entry name" value="Calycin"/>
</dbReference>
<dbReference type="STRING" id="7176.B0XAX1"/>
<comment type="similarity">
    <text evidence="1 3">Belongs to the calycin superfamily. Lipocalin family.</text>
</comment>
<keyword evidence="6" id="KW-0449">Lipoprotein</keyword>
<dbReference type="InterPro" id="IPR022272">
    <property type="entry name" value="Lipocalin_CS"/>
</dbReference>
<dbReference type="PROSITE" id="PS00213">
    <property type="entry name" value="LIPOCALIN"/>
    <property type="match status" value="1"/>
</dbReference>
<dbReference type="eggNOG" id="KOG4824">
    <property type="taxonomic scope" value="Eukaryota"/>
</dbReference>
<reference evidence="6" key="1">
    <citation type="submission" date="2007-03" db="EMBL/GenBank/DDBJ databases">
        <title>Annotation of Culex pipiens quinquefasciatus.</title>
        <authorList>
            <consortium name="The Broad Institute Genome Sequencing Platform"/>
            <person name="Atkinson P.W."/>
            <person name="Hemingway J."/>
            <person name="Christensen B.M."/>
            <person name="Higgs S."/>
            <person name="Kodira C."/>
            <person name="Hannick L."/>
            <person name="Megy K."/>
            <person name="O'Leary S."/>
            <person name="Pearson M."/>
            <person name="Haas B.J."/>
            <person name="Mauceli E."/>
            <person name="Wortman J.R."/>
            <person name="Lee N.H."/>
            <person name="Guigo R."/>
            <person name="Stanke M."/>
            <person name="Alvarado L."/>
            <person name="Amedeo P."/>
            <person name="Antoine C.H."/>
            <person name="Arensburger P."/>
            <person name="Bidwell S.L."/>
            <person name="Crawford M."/>
            <person name="Camaro F."/>
            <person name="Devon K."/>
            <person name="Engels R."/>
            <person name="Hammond M."/>
            <person name="Howarth C."/>
            <person name="Koehrsen M."/>
            <person name="Lawson D."/>
            <person name="Montgomery P."/>
            <person name="Nene V."/>
            <person name="Nusbaum C."/>
            <person name="Puiu D."/>
            <person name="Romero-Severson J."/>
            <person name="Severson D.W."/>
            <person name="Shumway M."/>
            <person name="Sisk P."/>
            <person name="Stolte C."/>
            <person name="Zeng Q."/>
            <person name="Eisenstadt E."/>
            <person name="Fraser-Liggett C."/>
            <person name="Strausberg R."/>
            <person name="Galagan J."/>
            <person name="Birren B."/>
            <person name="Collins F.H."/>
        </authorList>
    </citation>
    <scope>NUCLEOTIDE SEQUENCE [LARGE SCALE GENOMIC DNA]</scope>
    <source>
        <strain evidence="6">JHB</strain>
    </source>
</reference>
<keyword evidence="8" id="KW-1185">Reference proteome</keyword>
<dbReference type="GO" id="GO:0005737">
    <property type="term" value="C:cytoplasm"/>
    <property type="evidence" value="ECO:0007669"/>
    <property type="project" value="TreeGrafter"/>
</dbReference>
<dbReference type="PANTHER" id="PTHR10612:SF62">
    <property type="entry name" value="LIPOCALIN_CYTOSOLIC FATTY-ACID BINDING DOMAIN-CONTAINING PROTEIN"/>
    <property type="match status" value="1"/>
</dbReference>
<dbReference type="Pfam" id="PF08212">
    <property type="entry name" value="Lipocalin_2"/>
    <property type="match status" value="1"/>
</dbReference>
<evidence type="ECO:0000256" key="1">
    <source>
        <dbReference type="ARBA" id="ARBA00006889"/>
    </source>
</evidence>
<dbReference type="PIRSF" id="PIRSF036893">
    <property type="entry name" value="Lipocalin_ApoD"/>
    <property type="match status" value="1"/>
</dbReference>
<dbReference type="EMBL" id="DS232601">
    <property type="protein sequence ID" value="EDS43910.1"/>
    <property type="molecule type" value="Genomic_DNA"/>
</dbReference>
<keyword evidence="2" id="KW-1015">Disulfide bond</keyword>
<dbReference type="EnsemblMetazoa" id="CPIJ015730-RA">
    <property type="protein sequence ID" value="CPIJ015730-PA"/>
    <property type="gene ID" value="CPIJ015730"/>
</dbReference>
<dbReference type="PANTHER" id="PTHR10612">
    <property type="entry name" value="APOLIPOPROTEIN D"/>
    <property type="match status" value="1"/>
</dbReference>
<gene>
    <name evidence="7" type="primary">6050138</name>
    <name evidence="6" type="ORF">CpipJ_CPIJ015730</name>
</gene>
<dbReference type="InterPro" id="IPR022271">
    <property type="entry name" value="Lipocalin_ApoD"/>
</dbReference>
<dbReference type="GO" id="GO:0031409">
    <property type="term" value="F:pigment binding"/>
    <property type="evidence" value="ECO:0007669"/>
    <property type="project" value="InterPro"/>
</dbReference>